<dbReference type="RefSeq" id="WP_108640953.1">
    <property type="nucleotide sequence ID" value="NZ_QCYG01000005.1"/>
</dbReference>
<dbReference type="Proteomes" id="UP000244817">
    <property type="component" value="Unassembled WGS sequence"/>
</dbReference>
<evidence type="ECO:0000313" key="1">
    <source>
        <dbReference type="EMBL" id="PVA06633.1"/>
    </source>
</evidence>
<dbReference type="InterPro" id="IPR045389">
    <property type="entry name" value="DUF6522"/>
</dbReference>
<dbReference type="AlphaFoldDB" id="A0A2T7FWT3"/>
<proteinExistence type="predicted"/>
<sequence>MKIDMTRGQPVVDAADLGPLLGVAPADVPTLMRAGEITSRFETGEGEDAGRMRLTFFYNGKRVRLTCTTQGEVLSTIKTPAPPRM</sequence>
<protein>
    <submittedName>
        <fullName evidence="1">Uncharacterized protein</fullName>
    </submittedName>
</protein>
<comment type="caution">
    <text evidence="1">The sequence shown here is derived from an EMBL/GenBank/DDBJ whole genome shotgun (WGS) entry which is preliminary data.</text>
</comment>
<evidence type="ECO:0000313" key="2">
    <source>
        <dbReference type="Proteomes" id="UP000244817"/>
    </source>
</evidence>
<reference evidence="1 2" key="1">
    <citation type="submission" date="2018-04" db="EMBL/GenBank/DDBJ databases">
        <title>Pelagivirga bohaiensis gen. nov., sp. nov., a bacterium isolated from the Bohai Sea.</title>
        <authorList>
            <person name="Ji X."/>
        </authorList>
    </citation>
    <scope>NUCLEOTIDE SEQUENCE [LARGE SCALE GENOMIC DNA]</scope>
    <source>
        <strain evidence="1 2">BH-SD16</strain>
    </source>
</reference>
<keyword evidence="2" id="KW-1185">Reference proteome</keyword>
<gene>
    <name evidence="1" type="ORF">DC363_08870</name>
</gene>
<accession>A0A2T7FWT3</accession>
<dbReference type="OrthoDB" id="8238457at2"/>
<dbReference type="EMBL" id="QCYG01000005">
    <property type="protein sequence ID" value="PVA06633.1"/>
    <property type="molecule type" value="Genomic_DNA"/>
</dbReference>
<dbReference type="Pfam" id="PF20132">
    <property type="entry name" value="DUF6522"/>
    <property type="match status" value="1"/>
</dbReference>
<organism evidence="1 2">
    <name type="scientific">Thalassorhabdomicrobium marinisediminis</name>
    <dbReference type="NCBI Taxonomy" id="2170577"/>
    <lineage>
        <taxon>Bacteria</taxon>
        <taxon>Pseudomonadati</taxon>
        <taxon>Pseudomonadota</taxon>
        <taxon>Alphaproteobacteria</taxon>
        <taxon>Rhodobacterales</taxon>
        <taxon>Paracoccaceae</taxon>
        <taxon>Thalassorhabdomicrobium</taxon>
    </lineage>
</organism>
<name>A0A2T7FWT3_9RHOB</name>